<name>A0A9N8ZCZ3_9GLOM</name>
<sequence length="109" mass="12315">MNQHNSDSNGKVRISYIVFEDLYGSIVMILCYKRAARSGNLDNIPVPGTNHKNNDLKTKVKLLSSEYLILTIKLVVMVVSRECTVNIIEQPSSSIFKPARSNAFNIRWS</sequence>
<evidence type="ECO:0000313" key="1">
    <source>
        <dbReference type="EMBL" id="CAG8491371.1"/>
    </source>
</evidence>
<protein>
    <submittedName>
        <fullName evidence="1">11968_t:CDS:1</fullName>
    </submittedName>
</protein>
<accession>A0A9N8ZCZ3</accession>
<dbReference type="AlphaFoldDB" id="A0A9N8ZCZ3"/>
<dbReference type="Proteomes" id="UP000789831">
    <property type="component" value="Unassembled WGS sequence"/>
</dbReference>
<proteinExistence type="predicted"/>
<reference evidence="1" key="1">
    <citation type="submission" date="2021-06" db="EMBL/GenBank/DDBJ databases">
        <authorList>
            <person name="Kallberg Y."/>
            <person name="Tangrot J."/>
            <person name="Rosling A."/>
        </authorList>
    </citation>
    <scope>NUCLEOTIDE SEQUENCE</scope>
    <source>
        <strain evidence="1">MT106</strain>
    </source>
</reference>
<comment type="caution">
    <text evidence="1">The sequence shown here is derived from an EMBL/GenBank/DDBJ whole genome shotgun (WGS) entry which is preliminary data.</text>
</comment>
<evidence type="ECO:0000313" key="2">
    <source>
        <dbReference type="Proteomes" id="UP000789831"/>
    </source>
</evidence>
<organism evidence="1 2">
    <name type="scientific">Ambispora gerdemannii</name>
    <dbReference type="NCBI Taxonomy" id="144530"/>
    <lineage>
        <taxon>Eukaryota</taxon>
        <taxon>Fungi</taxon>
        <taxon>Fungi incertae sedis</taxon>
        <taxon>Mucoromycota</taxon>
        <taxon>Glomeromycotina</taxon>
        <taxon>Glomeromycetes</taxon>
        <taxon>Archaeosporales</taxon>
        <taxon>Ambisporaceae</taxon>
        <taxon>Ambispora</taxon>
    </lineage>
</organism>
<dbReference type="EMBL" id="CAJVPL010000392">
    <property type="protein sequence ID" value="CAG8491371.1"/>
    <property type="molecule type" value="Genomic_DNA"/>
</dbReference>
<keyword evidence="2" id="KW-1185">Reference proteome</keyword>
<gene>
    <name evidence="1" type="ORF">AGERDE_LOCUS3769</name>
</gene>